<proteinExistence type="predicted"/>
<organism evidence="3 4">
    <name type="scientific">Reichenbachiella faecimaris</name>
    <dbReference type="NCBI Taxonomy" id="692418"/>
    <lineage>
        <taxon>Bacteria</taxon>
        <taxon>Pseudomonadati</taxon>
        <taxon>Bacteroidota</taxon>
        <taxon>Cytophagia</taxon>
        <taxon>Cytophagales</taxon>
        <taxon>Reichenbachiellaceae</taxon>
        <taxon>Reichenbachiella</taxon>
    </lineage>
</organism>
<dbReference type="AlphaFoldDB" id="A0A1W2G7L8"/>
<dbReference type="InterPro" id="IPR050188">
    <property type="entry name" value="RluA_PseudoU_synthase"/>
</dbReference>
<dbReference type="Pfam" id="PF00849">
    <property type="entry name" value="PseudoU_synth_2"/>
    <property type="match status" value="1"/>
</dbReference>
<dbReference type="InterPro" id="IPR006224">
    <property type="entry name" value="PsdUridine_synth_RluA-like_CS"/>
</dbReference>
<dbReference type="CDD" id="cd02869">
    <property type="entry name" value="PseudoU_synth_RluA_like"/>
    <property type="match status" value="1"/>
</dbReference>
<accession>A0A1W2G7L8</accession>
<feature type="domain" description="Pseudouridine synthase RsuA/RluA-like" evidence="2">
    <location>
        <begin position="370"/>
        <end position="518"/>
    </location>
</feature>
<dbReference type="GO" id="GO:0003723">
    <property type="term" value="F:RNA binding"/>
    <property type="evidence" value="ECO:0007669"/>
    <property type="project" value="InterPro"/>
</dbReference>
<sequence>MNEATKKEAQLFTNFHQDIDDFSLPKKFTYPFFYEPHPLCQLAAKQLQKHLSEQTNWQHDFGIDHWVDGVNVGKMFGVLLVQNQEEEIGFLSAFSGKLADAHHLPGFVPPVVDYLAVDSFFRKGEKEIEQVNSELDALQKAEAYLRAKSDWEQAKSQAELELSHAKKVQKEAKKERKTRREEAKISMPDSAYEQLDAKLKQESMQMHYQSKDLVRKWNTELAEKEAAFEIWNERAKALKSKRRQMSNDLQQQIFDEYQFLNIKGETRGLCDIFAETAFKVPPSGAGDCALPKLLQYAFRNQLKPLAMAEFWWGQSPKSEVRKHGYFYPSCKGKCEPILGHMLEGMEVEQSPMLSVCTNDKELKTVYEDEYLLVINKPHEFLSVPGKTNADSVLNRMEDAYPNATGPLLVHRLDRATSGLLLVAKTKEVHKDLQDQFLDRTIKKRYVALLEGLIKEEEGTIELPLRPDIEDRPRQLVCFEHGKPAATKWKVVKRYANHTLVHLWPLTGRTHQLRVHAAHQDGLNTPMVGDDLYGKPDIRLHLQAAELSFIHPVAKREMTFVLESEF</sequence>
<dbReference type="STRING" id="692418.SAMN04488029_0839"/>
<dbReference type="PROSITE" id="PS01129">
    <property type="entry name" value="PSI_RLU"/>
    <property type="match status" value="1"/>
</dbReference>
<evidence type="ECO:0000259" key="2">
    <source>
        <dbReference type="Pfam" id="PF00849"/>
    </source>
</evidence>
<dbReference type="OrthoDB" id="9807829at2"/>
<evidence type="ECO:0000256" key="1">
    <source>
        <dbReference type="SAM" id="MobiDB-lite"/>
    </source>
</evidence>
<dbReference type="RefSeq" id="WP_084371150.1">
    <property type="nucleotide sequence ID" value="NZ_FWYF01000001.1"/>
</dbReference>
<dbReference type="GO" id="GO:0000455">
    <property type="term" value="P:enzyme-directed rRNA pseudouridine synthesis"/>
    <property type="evidence" value="ECO:0007669"/>
    <property type="project" value="TreeGrafter"/>
</dbReference>
<dbReference type="PANTHER" id="PTHR21600">
    <property type="entry name" value="MITOCHONDRIAL RNA PSEUDOURIDINE SYNTHASE"/>
    <property type="match status" value="1"/>
</dbReference>
<dbReference type="Gene3D" id="3.30.2350.10">
    <property type="entry name" value="Pseudouridine synthase"/>
    <property type="match status" value="1"/>
</dbReference>
<evidence type="ECO:0000313" key="4">
    <source>
        <dbReference type="Proteomes" id="UP000192472"/>
    </source>
</evidence>
<gene>
    <name evidence="3" type="ORF">SAMN04488029_0839</name>
</gene>
<dbReference type="SUPFAM" id="SSF55120">
    <property type="entry name" value="Pseudouridine synthase"/>
    <property type="match status" value="1"/>
</dbReference>
<evidence type="ECO:0000313" key="3">
    <source>
        <dbReference type="EMBL" id="SMD32494.1"/>
    </source>
</evidence>
<feature type="region of interest" description="Disordered" evidence="1">
    <location>
        <begin position="162"/>
        <end position="185"/>
    </location>
</feature>
<protein>
    <submittedName>
        <fullName evidence="3">tRNA pseudouridine32 synthase / 23S rRNA pseudouridine746 synthase</fullName>
    </submittedName>
</protein>
<dbReference type="PANTHER" id="PTHR21600:SF89">
    <property type="entry name" value="RIBOSOMAL LARGE SUBUNIT PSEUDOURIDINE SYNTHASE A"/>
    <property type="match status" value="1"/>
</dbReference>
<name>A0A1W2G7L8_REIFA</name>
<dbReference type="EMBL" id="FWYF01000001">
    <property type="protein sequence ID" value="SMD32494.1"/>
    <property type="molecule type" value="Genomic_DNA"/>
</dbReference>
<dbReference type="GO" id="GO:0009982">
    <property type="term" value="F:pseudouridine synthase activity"/>
    <property type="evidence" value="ECO:0007669"/>
    <property type="project" value="InterPro"/>
</dbReference>
<dbReference type="GO" id="GO:0140098">
    <property type="term" value="F:catalytic activity, acting on RNA"/>
    <property type="evidence" value="ECO:0007669"/>
    <property type="project" value="UniProtKB-ARBA"/>
</dbReference>
<dbReference type="InterPro" id="IPR020103">
    <property type="entry name" value="PsdUridine_synth_cat_dom_sf"/>
</dbReference>
<keyword evidence="4" id="KW-1185">Reference proteome</keyword>
<reference evidence="3 4" key="1">
    <citation type="submission" date="2017-04" db="EMBL/GenBank/DDBJ databases">
        <authorList>
            <person name="Afonso C.L."/>
            <person name="Miller P.J."/>
            <person name="Scott M.A."/>
            <person name="Spackman E."/>
            <person name="Goraichik I."/>
            <person name="Dimitrov K.M."/>
            <person name="Suarez D.L."/>
            <person name="Swayne D.E."/>
        </authorList>
    </citation>
    <scope>NUCLEOTIDE SEQUENCE [LARGE SCALE GENOMIC DNA]</scope>
    <source>
        <strain evidence="3 4">DSM 26133</strain>
    </source>
</reference>
<feature type="compositionally biased region" description="Basic and acidic residues" evidence="1">
    <location>
        <begin position="162"/>
        <end position="184"/>
    </location>
</feature>
<dbReference type="InterPro" id="IPR006145">
    <property type="entry name" value="PsdUridine_synth_RsuA/RluA"/>
</dbReference>
<dbReference type="Proteomes" id="UP000192472">
    <property type="component" value="Unassembled WGS sequence"/>
</dbReference>